<keyword evidence="2" id="KW-1185">Reference proteome</keyword>
<gene>
    <name evidence="1" type="ORF">IQ13_3342</name>
</gene>
<accession>A0A562SHY9</accession>
<comment type="caution">
    <text evidence="1">The sequence shown here is derived from an EMBL/GenBank/DDBJ whole genome shotgun (WGS) entry which is preliminary data.</text>
</comment>
<proteinExistence type="predicted"/>
<dbReference type="AlphaFoldDB" id="A0A562SHY9"/>
<evidence type="ECO:0000313" key="1">
    <source>
        <dbReference type="EMBL" id="TWI80663.1"/>
    </source>
</evidence>
<protein>
    <submittedName>
        <fullName evidence="1">Uncharacterized protein</fullName>
    </submittedName>
</protein>
<sequence length="210" mass="24350">MASAGVYGTDNMAKQLSILLIAAALLAGCRAGRQFPGNYYFQHEQAIIAIEKQYAQLTSKRLISLGFTDGAFRHVLTEMKTDSIRYVYEFNLSDPSFADTLTKYGYNAATCMSLLQNMKAIKCTWINKLDYYTDKEAKLLTFMSIRNNVRTSPFSPEKYFILTFYQQPQYYDENGVLLDRRNLRRARKINNEIFYRINEKVCYTVSAKFR</sequence>
<organism evidence="1 2">
    <name type="scientific">Lacibacter cauensis</name>
    <dbReference type="NCBI Taxonomy" id="510947"/>
    <lineage>
        <taxon>Bacteria</taxon>
        <taxon>Pseudomonadati</taxon>
        <taxon>Bacteroidota</taxon>
        <taxon>Chitinophagia</taxon>
        <taxon>Chitinophagales</taxon>
        <taxon>Chitinophagaceae</taxon>
        <taxon>Lacibacter</taxon>
    </lineage>
</organism>
<dbReference type="EMBL" id="VLLE01000005">
    <property type="protein sequence ID" value="TWI80663.1"/>
    <property type="molecule type" value="Genomic_DNA"/>
</dbReference>
<evidence type="ECO:0000313" key="2">
    <source>
        <dbReference type="Proteomes" id="UP000316167"/>
    </source>
</evidence>
<reference evidence="1 2" key="1">
    <citation type="journal article" date="2015" name="Stand. Genomic Sci.">
        <title>Genomic Encyclopedia of Bacterial and Archaeal Type Strains, Phase III: the genomes of soil and plant-associated and newly described type strains.</title>
        <authorList>
            <person name="Whitman W.B."/>
            <person name="Woyke T."/>
            <person name="Klenk H.P."/>
            <person name="Zhou Y."/>
            <person name="Lilburn T.G."/>
            <person name="Beck B.J."/>
            <person name="De Vos P."/>
            <person name="Vandamme P."/>
            <person name="Eisen J.A."/>
            <person name="Garrity G."/>
            <person name="Hugenholtz P."/>
            <person name="Kyrpides N.C."/>
        </authorList>
    </citation>
    <scope>NUCLEOTIDE SEQUENCE [LARGE SCALE GENOMIC DNA]</scope>
    <source>
        <strain evidence="1 2">CGMCC 1.7271</strain>
    </source>
</reference>
<dbReference type="Proteomes" id="UP000316167">
    <property type="component" value="Unassembled WGS sequence"/>
</dbReference>
<name>A0A562SHY9_9BACT</name>